<evidence type="ECO:0000313" key="2">
    <source>
        <dbReference type="EMBL" id="MCI3244902.1"/>
    </source>
</evidence>
<evidence type="ECO:0000313" key="3">
    <source>
        <dbReference type="Proteomes" id="UP001165270"/>
    </source>
</evidence>
<gene>
    <name evidence="2" type="ORF">MQN93_34850</name>
</gene>
<dbReference type="RefSeq" id="WP_242712660.1">
    <property type="nucleotide sequence ID" value="NZ_JALDAX010000018.1"/>
</dbReference>
<dbReference type="SUPFAM" id="SSF51182">
    <property type="entry name" value="RmlC-like cupins"/>
    <property type="match status" value="1"/>
</dbReference>
<dbReference type="InterPro" id="IPR014710">
    <property type="entry name" value="RmlC-like_jellyroll"/>
</dbReference>
<feature type="compositionally biased region" description="Basic and acidic residues" evidence="1">
    <location>
        <begin position="1"/>
        <end position="15"/>
    </location>
</feature>
<sequence length="309" mass="33532">MNERDNTVYAKDDPRSSLATAPAPGPDGSAAIAAAQYVDFRQLAPADGTTAEERTAIVRAQNVILVHTEARTGDDLGNGTLDGELAVILTDDSPVISVHTAAGTTPVNDPGLVVVPPGASHISVQGDGPVLRLIEAAEPEWRDRAANAEAYAEDHPRVAPLHRWPEPVGEPAVRHYPLAKVPDDPDRFGRIFRTRAFMVNFLPPQHGPRDPRKLSPHTHDDFEQLSVAVRGSYVHHIRTPWLNDSTAWRDDEHVRLGSPSVAIIPPPAVHTSAADDPGVNQLIDIFSPPRVDFSQKPGWVLNADDYPMP</sequence>
<proteinExistence type="predicted"/>
<comment type="caution">
    <text evidence="2">The sequence shown here is derived from an EMBL/GenBank/DDBJ whole genome shotgun (WGS) entry which is preliminary data.</text>
</comment>
<protein>
    <submittedName>
        <fullName evidence="2">Uncharacterized protein</fullName>
    </submittedName>
</protein>
<reference evidence="2" key="1">
    <citation type="submission" date="2022-03" db="EMBL/GenBank/DDBJ databases">
        <title>Streptomyces 7R015 and 7R016 isolated from Barleria lupulina in Thailand.</title>
        <authorList>
            <person name="Kanchanasin P."/>
            <person name="Phongsopitanun W."/>
            <person name="Tanasupawat S."/>
        </authorList>
    </citation>
    <scope>NUCLEOTIDE SEQUENCE</scope>
    <source>
        <strain evidence="2">7R016</strain>
    </source>
</reference>
<evidence type="ECO:0000256" key="1">
    <source>
        <dbReference type="SAM" id="MobiDB-lite"/>
    </source>
</evidence>
<organism evidence="2 3">
    <name type="scientific">Streptomyces spinosisporus</name>
    <dbReference type="NCBI Taxonomy" id="2927582"/>
    <lineage>
        <taxon>Bacteria</taxon>
        <taxon>Bacillati</taxon>
        <taxon>Actinomycetota</taxon>
        <taxon>Actinomycetes</taxon>
        <taxon>Kitasatosporales</taxon>
        <taxon>Streptomycetaceae</taxon>
        <taxon>Streptomyces</taxon>
    </lineage>
</organism>
<keyword evidence="3" id="KW-1185">Reference proteome</keyword>
<dbReference type="Gene3D" id="2.60.120.10">
    <property type="entry name" value="Jelly Rolls"/>
    <property type="match status" value="1"/>
</dbReference>
<name>A0ABS9XVH6_9ACTN</name>
<feature type="region of interest" description="Disordered" evidence="1">
    <location>
        <begin position="1"/>
        <end position="28"/>
    </location>
</feature>
<accession>A0ABS9XVH6</accession>
<dbReference type="Proteomes" id="UP001165270">
    <property type="component" value="Unassembled WGS sequence"/>
</dbReference>
<dbReference type="InterPro" id="IPR011051">
    <property type="entry name" value="RmlC_Cupin_sf"/>
</dbReference>
<dbReference type="EMBL" id="JALDAX010000018">
    <property type="protein sequence ID" value="MCI3244902.1"/>
    <property type="molecule type" value="Genomic_DNA"/>
</dbReference>